<comment type="caution">
    <text evidence="7">The sequence shown here is derived from an EMBL/GenBank/DDBJ whole genome shotgun (WGS) entry which is preliminary data.</text>
</comment>
<dbReference type="InterPro" id="IPR036890">
    <property type="entry name" value="HATPase_C_sf"/>
</dbReference>
<keyword evidence="8" id="KW-1185">Reference proteome</keyword>
<dbReference type="PANTHER" id="PTHR24421">
    <property type="entry name" value="NITRATE/NITRITE SENSOR PROTEIN NARX-RELATED"/>
    <property type="match status" value="1"/>
</dbReference>
<organism evidence="7 8">
    <name type="scientific">Streptomyces flaveolus</name>
    <dbReference type="NCBI Taxonomy" id="67297"/>
    <lineage>
        <taxon>Bacteria</taxon>
        <taxon>Bacillati</taxon>
        <taxon>Actinomycetota</taxon>
        <taxon>Actinomycetes</taxon>
        <taxon>Kitasatosporales</taxon>
        <taxon>Streptomycetaceae</taxon>
        <taxon>Streptomyces</taxon>
    </lineage>
</organism>
<dbReference type="SUPFAM" id="SSF55874">
    <property type="entry name" value="ATPase domain of HSP90 chaperone/DNA topoisomerase II/histidine kinase"/>
    <property type="match status" value="1"/>
</dbReference>
<evidence type="ECO:0000256" key="1">
    <source>
        <dbReference type="ARBA" id="ARBA00022679"/>
    </source>
</evidence>
<sequence length="379" mass="39804">MLVSDPDLAARAVLAAVIGGTPELDLVGEAADADETMARAGQTHPDLVLLGAAGPDLVTVTRRLLAAADPPKVIVLALPGQGEHCREALAAGASGLLLRDAPAEELLCAISAVSSGYVLMAPDFAAPAIGRVSRADAPTASPATAAAPAAVTPRQGREPVRRVVAADNRLLAQDVHDVLGRTLAAINRKGELAVRLLATQPDRARAELETVLELARRSMTEVRALVGGYRLSDLATEINGVRRDLETLGTRVEVTRTRVALPRPVQEVFGWVVREAGTNVIRHSEAEYCSIEVWIRGRTARLRISNDGARPRASASGSGLIGLMARLRAEGGTLAHGPGPGSTYHVEASVPVRHSDFWREDGDQAGPGRGRGPHQGSPH</sequence>
<dbReference type="Gene3D" id="3.30.565.10">
    <property type="entry name" value="Histidine kinase-like ATPase, C-terminal domain"/>
    <property type="match status" value="1"/>
</dbReference>
<dbReference type="InterPro" id="IPR001789">
    <property type="entry name" value="Sig_transdc_resp-reg_receiver"/>
</dbReference>
<dbReference type="CDD" id="cd17535">
    <property type="entry name" value="REC_NarL-like"/>
    <property type="match status" value="1"/>
</dbReference>
<evidence type="ECO:0000256" key="5">
    <source>
        <dbReference type="SAM" id="MobiDB-lite"/>
    </source>
</evidence>
<dbReference type="Gene3D" id="1.20.5.1930">
    <property type="match status" value="1"/>
</dbReference>
<dbReference type="PROSITE" id="PS50110">
    <property type="entry name" value="RESPONSE_REGULATORY"/>
    <property type="match status" value="1"/>
</dbReference>
<dbReference type="EMBL" id="JBEPCV010000028">
    <property type="protein sequence ID" value="MER6907113.1"/>
    <property type="molecule type" value="Genomic_DNA"/>
</dbReference>
<protein>
    <submittedName>
        <fullName evidence="7">Histidine kinase</fullName>
    </submittedName>
</protein>
<feature type="domain" description="Response regulatory" evidence="6">
    <location>
        <begin position="1"/>
        <end position="114"/>
    </location>
</feature>
<gene>
    <name evidence="7" type="ORF">ABT322_25930</name>
</gene>
<evidence type="ECO:0000313" key="7">
    <source>
        <dbReference type="EMBL" id="MER6907113.1"/>
    </source>
</evidence>
<evidence type="ECO:0000259" key="6">
    <source>
        <dbReference type="PROSITE" id="PS50110"/>
    </source>
</evidence>
<dbReference type="Pfam" id="PF07730">
    <property type="entry name" value="HisKA_3"/>
    <property type="match status" value="1"/>
</dbReference>
<feature type="region of interest" description="Disordered" evidence="5">
    <location>
        <begin position="358"/>
        <end position="379"/>
    </location>
</feature>
<evidence type="ECO:0000313" key="8">
    <source>
        <dbReference type="Proteomes" id="UP001490330"/>
    </source>
</evidence>
<accession>A0ABV1VKU4</accession>
<keyword evidence="3" id="KW-0902">Two-component regulatory system</keyword>
<dbReference type="InterPro" id="IPR050482">
    <property type="entry name" value="Sensor_HK_TwoCompSys"/>
</dbReference>
<evidence type="ECO:0000256" key="4">
    <source>
        <dbReference type="PROSITE-ProRule" id="PRU00169"/>
    </source>
</evidence>
<dbReference type="GO" id="GO:0016301">
    <property type="term" value="F:kinase activity"/>
    <property type="evidence" value="ECO:0007669"/>
    <property type="project" value="UniProtKB-KW"/>
</dbReference>
<dbReference type="CDD" id="cd16917">
    <property type="entry name" value="HATPase_UhpB-NarQ-NarX-like"/>
    <property type="match status" value="1"/>
</dbReference>
<name>A0ABV1VKU4_9ACTN</name>
<dbReference type="PANTHER" id="PTHR24421:SF63">
    <property type="entry name" value="SENSOR HISTIDINE KINASE DESK"/>
    <property type="match status" value="1"/>
</dbReference>
<dbReference type="InterPro" id="IPR058245">
    <property type="entry name" value="NreC/VraR/RcsB-like_REC"/>
</dbReference>
<proteinExistence type="predicted"/>
<dbReference type="SUPFAM" id="SSF52172">
    <property type="entry name" value="CheY-like"/>
    <property type="match status" value="1"/>
</dbReference>
<dbReference type="Gene3D" id="3.40.50.2300">
    <property type="match status" value="1"/>
</dbReference>
<evidence type="ECO:0000256" key="2">
    <source>
        <dbReference type="ARBA" id="ARBA00022777"/>
    </source>
</evidence>
<dbReference type="InterPro" id="IPR011006">
    <property type="entry name" value="CheY-like_superfamily"/>
</dbReference>
<evidence type="ECO:0000256" key="3">
    <source>
        <dbReference type="ARBA" id="ARBA00023012"/>
    </source>
</evidence>
<dbReference type="InterPro" id="IPR011712">
    <property type="entry name" value="Sig_transdc_His_kin_sub3_dim/P"/>
</dbReference>
<dbReference type="Proteomes" id="UP001490330">
    <property type="component" value="Unassembled WGS sequence"/>
</dbReference>
<keyword evidence="1" id="KW-0808">Transferase</keyword>
<reference evidence="7 8" key="1">
    <citation type="submission" date="2024-06" db="EMBL/GenBank/DDBJ databases">
        <title>The Natural Products Discovery Center: Release of the First 8490 Sequenced Strains for Exploring Actinobacteria Biosynthetic Diversity.</title>
        <authorList>
            <person name="Kalkreuter E."/>
            <person name="Kautsar S.A."/>
            <person name="Yang D."/>
            <person name="Bader C.D."/>
            <person name="Teijaro C.N."/>
            <person name="Fluegel L."/>
            <person name="Davis C.M."/>
            <person name="Simpson J.R."/>
            <person name="Lauterbach L."/>
            <person name="Steele A.D."/>
            <person name="Gui C."/>
            <person name="Meng S."/>
            <person name="Li G."/>
            <person name="Viehrig K."/>
            <person name="Ye F."/>
            <person name="Su P."/>
            <person name="Kiefer A.F."/>
            <person name="Nichols A."/>
            <person name="Cepeda A.J."/>
            <person name="Yan W."/>
            <person name="Fan B."/>
            <person name="Jiang Y."/>
            <person name="Adhikari A."/>
            <person name="Zheng C.-J."/>
            <person name="Schuster L."/>
            <person name="Cowan T.M."/>
            <person name="Smanski M.J."/>
            <person name="Chevrette M.G."/>
            <person name="De Carvalho L.P.S."/>
            <person name="Shen B."/>
        </authorList>
    </citation>
    <scope>NUCLEOTIDE SEQUENCE [LARGE SCALE GENOMIC DNA]</scope>
    <source>
        <strain evidence="7 8">NPDC000632</strain>
    </source>
</reference>
<keyword evidence="2 7" id="KW-0418">Kinase</keyword>
<dbReference type="RefSeq" id="WP_350723105.1">
    <property type="nucleotide sequence ID" value="NZ_JBEPCO010000041.1"/>
</dbReference>
<comment type="caution">
    <text evidence="4">Lacks conserved residue(s) required for the propagation of feature annotation.</text>
</comment>